<dbReference type="Pfam" id="PF00581">
    <property type="entry name" value="Rhodanese"/>
    <property type="match status" value="1"/>
</dbReference>
<gene>
    <name evidence="2" type="ORF">B1806_04910</name>
</gene>
<evidence type="ECO:0000313" key="2">
    <source>
        <dbReference type="EMBL" id="THD11234.1"/>
    </source>
</evidence>
<dbReference type="PANTHER" id="PTHR44086">
    <property type="entry name" value="THIOSULFATE SULFURTRANSFERASE RDL2, MITOCHONDRIAL-RELATED"/>
    <property type="match status" value="1"/>
</dbReference>
<evidence type="ECO:0000313" key="3">
    <source>
        <dbReference type="Proteomes" id="UP000307749"/>
    </source>
</evidence>
<dbReference type="PANTHER" id="PTHR44086:SF10">
    <property type="entry name" value="THIOSULFATE SULFURTRANSFERASE_RHODANESE-LIKE DOMAIN-CONTAINING PROTEIN 3"/>
    <property type="match status" value="1"/>
</dbReference>
<keyword evidence="3" id="KW-1185">Reference proteome</keyword>
<accession>A0A4S3KSQ0</accession>
<dbReference type="AlphaFoldDB" id="A0A4S3KSQ0"/>
<dbReference type="EMBL" id="MWQO01000015">
    <property type="protein sequence ID" value="THD11234.1"/>
    <property type="molecule type" value="Genomic_DNA"/>
</dbReference>
<proteinExistence type="predicted"/>
<dbReference type="Proteomes" id="UP000307749">
    <property type="component" value="Unassembled WGS sequence"/>
</dbReference>
<dbReference type="OrthoDB" id="9803224at2"/>
<dbReference type="RefSeq" id="WP_081127964.1">
    <property type="nucleotide sequence ID" value="NZ_DAHXOC010000011.1"/>
</dbReference>
<feature type="domain" description="Rhodanese" evidence="1">
    <location>
        <begin position="23"/>
        <end position="118"/>
    </location>
</feature>
<dbReference type="PROSITE" id="PS50206">
    <property type="entry name" value="RHODANESE_3"/>
    <property type="match status" value="1"/>
</dbReference>
<dbReference type="SMART" id="SM00450">
    <property type="entry name" value="RHOD"/>
    <property type="match status" value="1"/>
</dbReference>
<organism evidence="2 3">
    <name type="scientific">Metallibacterium scheffleri</name>
    <dbReference type="NCBI Taxonomy" id="993689"/>
    <lineage>
        <taxon>Bacteria</taxon>
        <taxon>Pseudomonadati</taxon>
        <taxon>Pseudomonadota</taxon>
        <taxon>Gammaproteobacteria</taxon>
        <taxon>Lysobacterales</taxon>
        <taxon>Rhodanobacteraceae</taxon>
        <taxon>Metallibacterium</taxon>
    </lineage>
</organism>
<dbReference type="STRING" id="993689.GCA_002077135_02359"/>
<dbReference type="SUPFAM" id="SSF52821">
    <property type="entry name" value="Rhodanese/Cell cycle control phosphatase"/>
    <property type="match status" value="1"/>
</dbReference>
<dbReference type="CDD" id="cd00158">
    <property type="entry name" value="RHOD"/>
    <property type="match status" value="1"/>
</dbReference>
<name>A0A4S3KSQ0_9GAMM</name>
<protein>
    <recommendedName>
        <fullName evidence="1">Rhodanese domain-containing protein</fullName>
    </recommendedName>
</protein>
<comment type="caution">
    <text evidence="2">The sequence shown here is derived from an EMBL/GenBank/DDBJ whole genome shotgun (WGS) entry which is preliminary data.</text>
</comment>
<evidence type="ECO:0000259" key="1">
    <source>
        <dbReference type="PROSITE" id="PS50206"/>
    </source>
</evidence>
<reference evidence="2 3" key="1">
    <citation type="submission" date="2017-02" db="EMBL/GenBank/DDBJ databases">
        <title>Whole genome sequencing of Metallibacterium scheffleri DSM 24874 (T).</title>
        <authorList>
            <person name="Kumar S."/>
            <person name="Patil P."/>
            <person name="Patil P.B."/>
        </authorList>
    </citation>
    <scope>NUCLEOTIDE SEQUENCE [LARGE SCALE GENOMIC DNA]</scope>
    <source>
        <strain evidence="2 3">DSM 24874</strain>
    </source>
</reference>
<dbReference type="InterPro" id="IPR036873">
    <property type="entry name" value="Rhodanese-like_dom_sf"/>
</dbReference>
<dbReference type="Gene3D" id="3.40.250.10">
    <property type="entry name" value="Rhodanese-like domain"/>
    <property type="match status" value="1"/>
</dbReference>
<dbReference type="InterPro" id="IPR001763">
    <property type="entry name" value="Rhodanese-like_dom"/>
</dbReference>
<sequence length="119" mass="12018">MFGTNTGSKHPLDIDCTAARQRLQQGAKMIDVREAHEVAHGKVPGSLHIPLGTLAGDIAATLARHGIDPAANDVLCICASGGRSRHAAMALRHAGCATAASVMGGVTAWAATGGTLARG</sequence>
<dbReference type="GO" id="GO:0004792">
    <property type="term" value="F:thiosulfate-cyanide sulfurtransferase activity"/>
    <property type="evidence" value="ECO:0007669"/>
    <property type="project" value="TreeGrafter"/>
</dbReference>